<accession>A0AAJ8BW92</accession>
<name>A0AAJ8BW92_ASPNG</name>
<evidence type="ECO:0000256" key="1">
    <source>
        <dbReference type="SAM" id="MobiDB-lite"/>
    </source>
</evidence>
<gene>
    <name evidence="2" type="ORF">An18g01850</name>
</gene>
<proteinExistence type="predicted"/>
<reference evidence="2" key="1">
    <citation type="submission" date="2025-02" db="EMBL/GenBank/DDBJ databases">
        <authorList>
            <consortium name="NCBI Genome Project"/>
        </authorList>
    </citation>
    <scope>NUCLEOTIDE SEQUENCE</scope>
</reference>
<feature type="region of interest" description="Disordered" evidence="1">
    <location>
        <begin position="90"/>
        <end position="132"/>
    </location>
</feature>
<protein>
    <submittedName>
        <fullName evidence="2">Uncharacterized protein</fullName>
    </submittedName>
</protein>
<dbReference type="KEGG" id="ang:An18g01850"/>
<sequence length="132" mass="13853">MSIDDRARGHLVQQPVGLIRSLGAVKSVTIIEQTLQVAAEVCPGPDGTINGKNKHQIYSQIPSHGKVSRQGFKVCDPGATGFATDIFKENARADESRPSGMNAGLGHGLDVNDSLSAPKRWATPPADGPDPG</sequence>
<dbReference type="GeneID" id="84593649"/>
<evidence type="ECO:0000313" key="2">
    <source>
        <dbReference type="RefSeq" id="XP_059605004.1"/>
    </source>
</evidence>
<dbReference type="AlphaFoldDB" id="A0AAJ8BW92"/>
<dbReference type="RefSeq" id="XP_059605004.1">
    <property type="nucleotide sequence ID" value="XM_059745616.1"/>
</dbReference>
<dbReference type="VEuPathDB" id="FungiDB:An18g01850"/>
<reference evidence="2" key="2">
    <citation type="submission" date="2025-08" db="UniProtKB">
        <authorList>
            <consortium name="RefSeq"/>
        </authorList>
    </citation>
    <scope>IDENTIFICATION</scope>
</reference>
<organism evidence="2">
    <name type="scientific">Aspergillus niger</name>
    <dbReference type="NCBI Taxonomy" id="5061"/>
    <lineage>
        <taxon>Eukaryota</taxon>
        <taxon>Fungi</taxon>
        <taxon>Dikarya</taxon>
        <taxon>Ascomycota</taxon>
        <taxon>Pezizomycotina</taxon>
        <taxon>Eurotiomycetes</taxon>
        <taxon>Eurotiomycetidae</taxon>
        <taxon>Eurotiales</taxon>
        <taxon>Aspergillaceae</taxon>
        <taxon>Aspergillus</taxon>
        <taxon>Aspergillus subgen. Circumdati</taxon>
    </lineage>
</organism>